<proteinExistence type="predicted"/>
<dbReference type="EMBL" id="DWUW01000204">
    <property type="protein sequence ID" value="HJD31730.1"/>
    <property type="molecule type" value="Genomic_DNA"/>
</dbReference>
<evidence type="ECO:0000313" key="1">
    <source>
        <dbReference type="EMBL" id="HJD31730.1"/>
    </source>
</evidence>
<protein>
    <submittedName>
        <fullName evidence="1">Uncharacterized protein</fullName>
    </submittedName>
</protein>
<reference evidence="1" key="1">
    <citation type="journal article" date="2021" name="PeerJ">
        <title>Extensive microbial diversity within the chicken gut microbiome revealed by metagenomics and culture.</title>
        <authorList>
            <person name="Gilroy R."/>
            <person name="Ravi A."/>
            <person name="Getino M."/>
            <person name="Pursley I."/>
            <person name="Horton D.L."/>
            <person name="Alikhan N.F."/>
            <person name="Baker D."/>
            <person name="Gharbi K."/>
            <person name="Hall N."/>
            <person name="Watson M."/>
            <person name="Adriaenssens E.M."/>
            <person name="Foster-Nyarko E."/>
            <person name="Jarju S."/>
            <person name="Secka A."/>
            <person name="Antonio M."/>
            <person name="Oren A."/>
            <person name="Chaudhuri R.R."/>
            <person name="La Ragione R."/>
            <person name="Hildebrand F."/>
            <person name="Pallen M.J."/>
        </authorList>
    </citation>
    <scope>NUCLEOTIDE SEQUENCE</scope>
    <source>
        <strain evidence="1">ChiHjej8B7-25341</strain>
    </source>
</reference>
<evidence type="ECO:0000313" key="2">
    <source>
        <dbReference type="Proteomes" id="UP000823851"/>
    </source>
</evidence>
<dbReference type="Proteomes" id="UP000823851">
    <property type="component" value="Unassembled WGS sequence"/>
</dbReference>
<organism evidence="1 2">
    <name type="scientific">Candidatus Eisenbergiella stercorigallinarum</name>
    <dbReference type="NCBI Taxonomy" id="2838557"/>
    <lineage>
        <taxon>Bacteria</taxon>
        <taxon>Bacillati</taxon>
        <taxon>Bacillota</taxon>
        <taxon>Clostridia</taxon>
        <taxon>Lachnospirales</taxon>
        <taxon>Lachnospiraceae</taxon>
        <taxon>Eisenbergiella</taxon>
    </lineage>
</organism>
<sequence length="442" mass="49540">MMKIAVFTPKTYRAAFEEAIRGLNRRDCFFCLEYSDFYEIASLYRKYEKQIDGILFSGALPENYFHSRFPSARLPVCSMRHSRLLTALALLRFSRECPQIPLTKVFCDGIANVTDRKLYEDCLGTAYMPRCLTTWHYTDHMLEQLSEEILRLYETGEISHGFFTISSLYEQAASRGFPCTHIALLPENIREGLSRILALTENRKKTENMALTMILDYAGKGGPDYNEREYREATLKKLLVDYKREKQLSGLSIESSNGRLELNLSAPCDPAEPWQPLLDCLGRIREAYPAALNAGIGIGQQPFSARGDALSALSFAEDFSDSCCFCLQDGTLTGPLLSDCCLTIHTNLLGLSANLASELSVSPMNYVRTITLLEGMQAQEAASAAVTSELLARYLHVTVRSANRILSALAKRKIIRERSLSSPAPGKGRPVRFYELSDSPHI</sequence>
<comment type="caution">
    <text evidence="1">The sequence shown here is derived from an EMBL/GenBank/DDBJ whole genome shotgun (WGS) entry which is preliminary data.</text>
</comment>
<reference evidence="1" key="2">
    <citation type="submission" date="2021-04" db="EMBL/GenBank/DDBJ databases">
        <authorList>
            <person name="Gilroy R."/>
        </authorList>
    </citation>
    <scope>NUCLEOTIDE SEQUENCE</scope>
    <source>
        <strain evidence="1">ChiHjej8B7-25341</strain>
    </source>
</reference>
<accession>A0A9D2R0D8</accession>
<dbReference type="AlphaFoldDB" id="A0A9D2R0D8"/>
<gene>
    <name evidence="1" type="ORF">H9912_07285</name>
</gene>
<name>A0A9D2R0D8_9FIRM</name>